<organism evidence="2 3">
    <name type="scientific">Tritonibacter scottomollicae</name>
    <name type="common">Epibacterium scottomollicae</name>
    <dbReference type="NCBI Taxonomy" id="483013"/>
    <lineage>
        <taxon>Bacteria</taxon>
        <taxon>Pseudomonadati</taxon>
        <taxon>Pseudomonadota</taxon>
        <taxon>Alphaproteobacteria</taxon>
        <taxon>Rhodobacterales</taxon>
        <taxon>Paracoccaceae</taxon>
        <taxon>Tritonibacter</taxon>
    </lineage>
</organism>
<keyword evidence="1" id="KW-0812">Transmembrane</keyword>
<reference evidence="2 3" key="1">
    <citation type="submission" date="2018-03" db="EMBL/GenBank/DDBJ databases">
        <title>Genomic Encyclopedia of Archaeal and Bacterial Type Strains, Phase II (KMG-II): from individual species to whole genera.</title>
        <authorList>
            <person name="Goeker M."/>
        </authorList>
    </citation>
    <scope>NUCLEOTIDE SEQUENCE [LARGE SCALE GENOMIC DNA]</scope>
    <source>
        <strain evidence="2 3">DSM 25328</strain>
    </source>
</reference>
<dbReference type="OrthoDB" id="8964358at2"/>
<keyword evidence="1" id="KW-1133">Transmembrane helix</keyword>
<keyword evidence="1" id="KW-0472">Membrane</keyword>
<accession>A0A2T1A946</accession>
<feature type="transmembrane region" description="Helical" evidence="1">
    <location>
        <begin position="13"/>
        <end position="32"/>
    </location>
</feature>
<dbReference type="RefSeq" id="WP_133166755.1">
    <property type="nucleotide sequence ID" value="NZ_JBLWVM010000014.1"/>
</dbReference>
<gene>
    <name evidence="2" type="ORF">CLV89_1181</name>
</gene>
<name>A0A2T1A946_TRISK</name>
<sequence>MTNLMITPLLTSWANRLGLIFALGWILIGEAVHILRLSDEGRGVDVLPYTVANCSGTCTDLPPQDTRALIEATFAAGENACELPRKLMEARNDGPDLRATLSELARALPIRIEASQSEITVSHNLGPLAWVGALPDRAQMARRSCTESLLKDPRRVWFTMFFVWGALSALVYWRFRTAPK</sequence>
<evidence type="ECO:0000313" key="3">
    <source>
        <dbReference type="Proteomes" id="UP000237718"/>
    </source>
</evidence>
<dbReference type="Proteomes" id="UP000237718">
    <property type="component" value="Unassembled WGS sequence"/>
</dbReference>
<evidence type="ECO:0008006" key="4">
    <source>
        <dbReference type="Google" id="ProtNLM"/>
    </source>
</evidence>
<protein>
    <recommendedName>
        <fullName evidence="4">Transmembrane protein</fullName>
    </recommendedName>
</protein>
<evidence type="ECO:0000256" key="1">
    <source>
        <dbReference type="SAM" id="Phobius"/>
    </source>
</evidence>
<feature type="transmembrane region" description="Helical" evidence="1">
    <location>
        <begin position="156"/>
        <end position="175"/>
    </location>
</feature>
<evidence type="ECO:0000313" key="2">
    <source>
        <dbReference type="EMBL" id="PRZ44997.1"/>
    </source>
</evidence>
<dbReference type="AlphaFoldDB" id="A0A2T1A946"/>
<comment type="caution">
    <text evidence="2">The sequence shown here is derived from an EMBL/GenBank/DDBJ whole genome shotgun (WGS) entry which is preliminary data.</text>
</comment>
<dbReference type="EMBL" id="PVUF01000018">
    <property type="protein sequence ID" value="PRZ44997.1"/>
    <property type="molecule type" value="Genomic_DNA"/>
</dbReference>
<proteinExistence type="predicted"/>